<dbReference type="Gene3D" id="3.30.70.100">
    <property type="match status" value="1"/>
</dbReference>
<dbReference type="InterPro" id="IPR011008">
    <property type="entry name" value="Dimeric_a/b-barrel"/>
</dbReference>
<dbReference type="RefSeq" id="WP_188122543.1">
    <property type="nucleotide sequence ID" value="NZ_BOMP01000080.1"/>
</dbReference>
<evidence type="ECO:0000313" key="2">
    <source>
        <dbReference type="EMBL" id="MBB4750353.1"/>
    </source>
</evidence>
<sequence length="107" mass="12267">MFLLMTKIFWGRAVLVHVVLMRFADPGDAAKAKLRLEDLGDAVPEIRSLEAHVDELRTEVSWDLHLRTTHRDTDDLRAYQAHPAHLELGAWLRPLLTSRAVVDYTQP</sequence>
<feature type="domain" description="Stress-response A/B barrel" evidence="1">
    <location>
        <begin position="15"/>
        <end position="104"/>
    </location>
</feature>
<gene>
    <name evidence="2" type="ORF">BJ964_004514</name>
</gene>
<name>A0A7W7HGZ8_9ACTN</name>
<evidence type="ECO:0000259" key="1">
    <source>
        <dbReference type="PROSITE" id="PS51502"/>
    </source>
</evidence>
<dbReference type="PANTHER" id="PTHR37832:SF1">
    <property type="entry name" value="STRESS-RESPONSE A_B BARREL DOMAIN-CONTAINING PROTEIN"/>
    <property type="match status" value="1"/>
</dbReference>
<proteinExistence type="predicted"/>
<comment type="caution">
    <text evidence="2">The sequence shown here is derived from an EMBL/GenBank/DDBJ whole genome shotgun (WGS) entry which is preliminary data.</text>
</comment>
<dbReference type="AlphaFoldDB" id="A0A7W7HGZ8"/>
<dbReference type="SMART" id="SM00886">
    <property type="entry name" value="Dabb"/>
    <property type="match status" value="1"/>
</dbReference>
<reference evidence="2 3" key="1">
    <citation type="submission" date="2020-08" db="EMBL/GenBank/DDBJ databases">
        <title>Sequencing the genomes of 1000 actinobacteria strains.</title>
        <authorList>
            <person name="Klenk H.-P."/>
        </authorList>
    </citation>
    <scope>NUCLEOTIDE SEQUENCE [LARGE SCALE GENOMIC DNA]</scope>
    <source>
        <strain evidence="2 3">DSM 43150</strain>
    </source>
</reference>
<organism evidence="2 3">
    <name type="scientific">Actinoplanes lobatus</name>
    <dbReference type="NCBI Taxonomy" id="113568"/>
    <lineage>
        <taxon>Bacteria</taxon>
        <taxon>Bacillati</taxon>
        <taxon>Actinomycetota</taxon>
        <taxon>Actinomycetes</taxon>
        <taxon>Micromonosporales</taxon>
        <taxon>Micromonosporaceae</taxon>
        <taxon>Actinoplanes</taxon>
    </lineage>
</organism>
<dbReference type="PANTHER" id="PTHR37832">
    <property type="entry name" value="BLL2683 PROTEIN"/>
    <property type="match status" value="1"/>
</dbReference>
<accession>A0A7W7HGZ8</accession>
<dbReference type="InterPro" id="IPR013097">
    <property type="entry name" value="Dabb"/>
</dbReference>
<dbReference type="Proteomes" id="UP000590511">
    <property type="component" value="Unassembled WGS sequence"/>
</dbReference>
<dbReference type="SUPFAM" id="SSF54909">
    <property type="entry name" value="Dimeric alpha+beta barrel"/>
    <property type="match status" value="1"/>
</dbReference>
<dbReference type="Pfam" id="PF07876">
    <property type="entry name" value="Dabb"/>
    <property type="match status" value="1"/>
</dbReference>
<evidence type="ECO:0000313" key="3">
    <source>
        <dbReference type="Proteomes" id="UP000590511"/>
    </source>
</evidence>
<dbReference type="EMBL" id="JACHNC010000001">
    <property type="protein sequence ID" value="MBB4750353.1"/>
    <property type="molecule type" value="Genomic_DNA"/>
</dbReference>
<dbReference type="PROSITE" id="PS51502">
    <property type="entry name" value="S_R_A_B_BARREL"/>
    <property type="match status" value="1"/>
</dbReference>
<protein>
    <recommendedName>
        <fullName evidence="1">Stress-response A/B barrel domain-containing protein</fullName>
    </recommendedName>
</protein>